<evidence type="ECO:0000256" key="3">
    <source>
        <dbReference type="ARBA" id="ARBA00023002"/>
    </source>
</evidence>
<accession>A0AAD4SIF9</accession>
<evidence type="ECO:0000259" key="6">
    <source>
        <dbReference type="PROSITE" id="PS51471"/>
    </source>
</evidence>
<dbReference type="FunFam" id="2.60.120.330:FF:000005">
    <property type="entry name" value="1-aminocyclopropane-1-carboxylate oxidase homolog 1"/>
    <property type="match status" value="1"/>
</dbReference>
<keyword evidence="2 5" id="KW-0479">Metal-binding</keyword>
<dbReference type="Proteomes" id="UP001202328">
    <property type="component" value="Unassembled WGS sequence"/>
</dbReference>
<evidence type="ECO:0000256" key="2">
    <source>
        <dbReference type="ARBA" id="ARBA00022723"/>
    </source>
</evidence>
<comment type="similarity">
    <text evidence="1 5">Belongs to the iron/ascorbate-dependent oxidoreductase family.</text>
</comment>
<name>A0AAD4SIF9_9MAGN</name>
<dbReference type="GO" id="GO:0051213">
    <property type="term" value="F:dioxygenase activity"/>
    <property type="evidence" value="ECO:0007669"/>
    <property type="project" value="UniProtKB-ARBA"/>
</dbReference>
<dbReference type="PANTHER" id="PTHR10209:SF429">
    <property type="entry name" value="1-AMINOCYCLOPROPANE-1-CARBOXYLATE OXIDASE HOMOLOG 1-LIKE"/>
    <property type="match status" value="1"/>
</dbReference>
<dbReference type="InterPro" id="IPR027443">
    <property type="entry name" value="IPNS-like_sf"/>
</dbReference>
<comment type="caution">
    <text evidence="7">The sequence shown here is derived from an EMBL/GenBank/DDBJ whole genome shotgun (WGS) entry which is preliminary data.</text>
</comment>
<dbReference type="Pfam" id="PF14226">
    <property type="entry name" value="DIOX_N"/>
    <property type="match status" value="1"/>
</dbReference>
<evidence type="ECO:0000313" key="7">
    <source>
        <dbReference type="EMBL" id="KAI3908007.1"/>
    </source>
</evidence>
<sequence>MNNDPNYGREFLGGHELASYDRKKDMKVFDDTKAGVKGVVDSGELLKIPRIFVRPDDELAEEEEEFRVLKNCVNNENSSAFEAPVIDLEGIAWMSKNDIGYEQRNKEIVKEIRHASETWGFFQLINHGIPITVMDEMIKGVKRFHEQDAEMKKPMYSRDPNKSTVYFDNHFHFHKARFAEWKDSLVCRMLSPDPINPQDLPETFRDIMREYTKHVINLGDILTELLSEGLGLAGDHLKELGCTKTLDHICDYYPACPEPKLTLGSGKHSDPSFFTLLLQDDMGGLQFLHQKFWVDVKPVHGSLLVNIGDLLQVISNERFKSAEHRVVANLVGPRISVASFQRFHDIQKALWST</sequence>
<dbReference type="InterPro" id="IPR026992">
    <property type="entry name" value="DIOX_N"/>
</dbReference>
<dbReference type="InterPro" id="IPR044861">
    <property type="entry name" value="IPNS-like_FE2OG_OXY"/>
</dbReference>
<keyword evidence="4 5" id="KW-0408">Iron</keyword>
<keyword evidence="8" id="KW-1185">Reference proteome</keyword>
<dbReference type="AlphaFoldDB" id="A0AAD4SIF9"/>
<dbReference type="GO" id="GO:0046872">
    <property type="term" value="F:metal ion binding"/>
    <property type="evidence" value="ECO:0007669"/>
    <property type="project" value="UniProtKB-KW"/>
</dbReference>
<evidence type="ECO:0000256" key="5">
    <source>
        <dbReference type="RuleBase" id="RU003682"/>
    </source>
</evidence>
<gene>
    <name evidence="7" type="ORF">MKW98_003652</name>
</gene>
<dbReference type="InterPro" id="IPR005123">
    <property type="entry name" value="Oxoglu/Fe-dep_dioxygenase_dom"/>
</dbReference>
<reference evidence="7" key="1">
    <citation type="submission" date="2022-04" db="EMBL/GenBank/DDBJ databases">
        <title>A functionally conserved STORR gene fusion in Papaver species that diverged 16.8 million years ago.</title>
        <authorList>
            <person name="Catania T."/>
        </authorList>
    </citation>
    <scope>NUCLEOTIDE SEQUENCE</scope>
    <source>
        <strain evidence="7">S-188037</strain>
    </source>
</reference>
<protein>
    <recommendedName>
        <fullName evidence="6">Fe2OG dioxygenase domain-containing protein</fullName>
    </recommendedName>
</protein>
<evidence type="ECO:0000256" key="4">
    <source>
        <dbReference type="ARBA" id="ARBA00023004"/>
    </source>
</evidence>
<proteinExistence type="inferred from homology"/>
<feature type="domain" description="Fe2OG dioxygenase" evidence="6">
    <location>
        <begin position="244"/>
        <end position="343"/>
    </location>
</feature>
<dbReference type="EMBL" id="JAJJMB010010543">
    <property type="protein sequence ID" value="KAI3908007.1"/>
    <property type="molecule type" value="Genomic_DNA"/>
</dbReference>
<evidence type="ECO:0000313" key="8">
    <source>
        <dbReference type="Proteomes" id="UP001202328"/>
    </source>
</evidence>
<dbReference type="Pfam" id="PF03171">
    <property type="entry name" value="2OG-FeII_Oxy"/>
    <property type="match status" value="1"/>
</dbReference>
<evidence type="ECO:0000256" key="1">
    <source>
        <dbReference type="ARBA" id="ARBA00008056"/>
    </source>
</evidence>
<dbReference type="PANTHER" id="PTHR10209">
    <property type="entry name" value="OXIDOREDUCTASE, 2OG-FE II OXYGENASE FAMILY PROTEIN"/>
    <property type="match status" value="1"/>
</dbReference>
<dbReference type="PROSITE" id="PS51471">
    <property type="entry name" value="FE2OG_OXY"/>
    <property type="match status" value="1"/>
</dbReference>
<dbReference type="Gene3D" id="2.60.120.330">
    <property type="entry name" value="B-lactam Antibiotic, Isopenicillin N Synthase, Chain"/>
    <property type="match status" value="1"/>
</dbReference>
<organism evidence="7 8">
    <name type="scientific">Papaver atlanticum</name>
    <dbReference type="NCBI Taxonomy" id="357466"/>
    <lineage>
        <taxon>Eukaryota</taxon>
        <taxon>Viridiplantae</taxon>
        <taxon>Streptophyta</taxon>
        <taxon>Embryophyta</taxon>
        <taxon>Tracheophyta</taxon>
        <taxon>Spermatophyta</taxon>
        <taxon>Magnoliopsida</taxon>
        <taxon>Ranunculales</taxon>
        <taxon>Papaveraceae</taxon>
        <taxon>Papaveroideae</taxon>
        <taxon>Papaver</taxon>
    </lineage>
</organism>
<dbReference type="SUPFAM" id="SSF51197">
    <property type="entry name" value="Clavaminate synthase-like"/>
    <property type="match status" value="1"/>
</dbReference>
<keyword evidence="3 5" id="KW-0560">Oxidoreductase</keyword>